<accession>A0A1T4LJZ9</accession>
<dbReference type="STRING" id="118967.SAMN02745191_0926"/>
<dbReference type="RefSeq" id="WP_078711352.1">
    <property type="nucleotide sequence ID" value="NZ_FUWY01000002.1"/>
</dbReference>
<dbReference type="EMBL" id="FUWY01000002">
    <property type="protein sequence ID" value="SJZ55073.1"/>
    <property type="molecule type" value="Genomic_DNA"/>
</dbReference>
<evidence type="ECO:0000313" key="1">
    <source>
        <dbReference type="EMBL" id="SJZ55073.1"/>
    </source>
</evidence>
<dbReference type="Proteomes" id="UP000243297">
    <property type="component" value="Unassembled WGS sequence"/>
</dbReference>
<protein>
    <submittedName>
        <fullName evidence="1">Inorganic pyrophosphatase</fullName>
    </submittedName>
</protein>
<gene>
    <name evidence="1" type="ORF">SAMN02745191_0926</name>
</gene>
<dbReference type="OrthoDB" id="9798247at2"/>
<dbReference type="AlphaFoldDB" id="A0A1T4LJZ9"/>
<reference evidence="2" key="1">
    <citation type="submission" date="2017-02" db="EMBL/GenBank/DDBJ databases">
        <authorList>
            <person name="Varghese N."/>
            <person name="Submissions S."/>
        </authorList>
    </citation>
    <scope>NUCLEOTIDE SEQUENCE [LARGE SCALE GENOMIC DNA]</scope>
    <source>
        <strain evidence="2">ATCC 25662</strain>
    </source>
</reference>
<sequence length="129" mass="14737">MTDFENNAFFWQKIDTLYLSNKLEILREKGAKHPDYSNLIYPVDYGRLKDTQAATSEGITVFKGSQKSSTVSALIIAADILKKDLQTKLILGCTPEEEEKVLRFLNHTDFQKTVLIRRGQEIPNWGLTD</sequence>
<evidence type="ECO:0000313" key="2">
    <source>
        <dbReference type="Proteomes" id="UP000243297"/>
    </source>
</evidence>
<name>A0A1T4LJZ9_9FIRM</name>
<keyword evidence="2" id="KW-1185">Reference proteome</keyword>
<organism evidence="1 2">
    <name type="scientific">Anaerorhabdus furcosa</name>
    <dbReference type="NCBI Taxonomy" id="118967"/>
    <lineage>
        <taxon>Bacteria</taxon>
        <taxon>Bacillati</taxon>
        <taxon>Bacillota</taxon>
        <taxon>Erysipelotrichia</taxon>
        <taxon>Erysipelotrichales</taxon>
        <taxon>Erysipelotrichaceae</taxon>
        <taxon>Anaerorhabdus</taxon>
    </lineage>
</organism>
<proteinExistence type="predicted"/>